<keyword evidence="1 3" id="KW-0378">Hydrolase</keyword>
<dbReference type="GO" id="GO:0016787">
    <property type="term" value="F:hydrolase activity"/>
    <property type="evidence" value="ECO:0007669"/>
    <property type="project" value="UniProtKB-KW"/>
</dbReference>
<evidence type="ECO:0000256" key="1">
    <source>
        <dbReference type="ARBA" id="ARBA00022801"/>
    </source>
</evidence>
<evidence type="ECO:0000313" key="3">
    <source>
        <dbReference type="EMBL" id="MBL1409681.1"/>
    </source>
</evidence>
<dbReference type="EMBL" id="JAERTY010000007">
    <property type="protein sequence ID" value="MBL1409681.1"/>
    <property type="molecule type" value="Genomic_DNA"/>
</dbReference>
<dbReference type="SUPFAM" id="SSF53474">
    <property type="entry name" value="alpha/beta-Hydrolases"/>
    <property type="match status" value="1"/>
</dbReference>
<reference evidence="3 4" key="1">
    <citation type="submission" date="2021-01" db="EMBL/GenBank/DDBJ databases">
        <title>C459-1 draft genome sequence.</title>
        <authorList>
            <person name="Zhang X.-F."/>
        </authorList>
    </citation>
    <scope>NUCLEOTIDE SEQUENCE [LARGE SCALE GENOMIC DNA]</scope>
    <source>
        <strain evidence="4">C459-1</strain>
    </source>
</reference>
<dbReference type="InterPro" id="IPR029058">
    <property type="entry name" value="AB_hydrolase_fold"/>
</dbReference>
<feature type="domain" description="BD-FAE-like" evidence="2">
    <location>
        <begin position="55"/>
        <end position="248"/>
    </location>
</feature>
<gene>
    <name evidence="3" type="ORF">JKG61_13050</name>
</gene>
<proteinExistence type="predicted"/>
<protein>
    <submittedName>
        <fullName evidence="3">Alpha/beta hydrolase</fullName>
    </submittedName>
</protein>
<organism evidence="3 4">
    <name type="scientific">Sphingobacterium faecale</name>
    <dbReference type="NCBI Taxonomy" id="2803775"/>
    <lineage>
        <taxon>Bacteria</taxon>
        <taxon>Pseudomonadati</taxon>
        <taxon>Bacteroidota</taxon>
        <taxon>Sphingobacteriia</taxon>
        <taxon>Sphingobacteriales</taxon>
        <taxon>Sphingobacteriaceae</taxon>
        <taxon>Sphingobacterium</taxon>
    </lineage>
</organism>
<dbReference type="PANTHER" id="PTHR48081">
    <property type="entry name" value="AB HYDROLASE SUPERFAMILY PROTEIN C4A8.06C"/>
    <property type="match status" value="1"/>
</dbReference>
<dbReference type="InterPro" id="IPR049492">
    <property type="entry name" value="BD-FAE-like_dom"/>
</dbReference>
<name>A0ABS1R4M9_9SPHI</name>
<dbReference type="Gene3D" id="3.40.50.1820">
    <property type="entry name" value="alpha/beta hydrolase"/>
    <property type="match status" value="1"/>
</dbReference>
<evidence type="ECO:0000313" key="4">
    <source>
        <dbReference type="Proteomes" id="UP000625283"/>
    </source>
</evidence>
<dbReference type="PANTHER" id="PTHR48081:SF6">
    <property type="entry name" value="PEPTIDASE S9 PROLYL OLIGOPEPTIDASE CATALYTIC DOMAIN-CONTAINING PROTEIN"/>
    <property type="match status" value="1"/>
</dbReference>
<dbReference type="InterPro" id="IPR050300">
    <property type="entry name" value="GDXG_lipolytic_enzyme"/>
</dbReference>
<keyword evidence="4" id="KW-1185">Reference proteome</keyword>
<evidence type="ECO:0000259" key="2">
    <source>
        <dbReference type="Pfam" id="PF20434"/>
    </source>
</evidence>
<dbReference type="Proteomes" id="UP000625283">
    <property type="component" value="Unassembled WGS sequence"/>
</dbReference>
<comment type="caution">
    <text evidence="3">The sequence shown here is derived from an EMBL/GenBank/DDBJ whole genome shotgun (WGS) entry which is preliminary data.</text>
</comment>
<sequence>MWLTRCECIFLFFSIIMIQSAIAQEKVNFYPNGILNARENVDLRDNVPELYCYKPVNQIHSKVFLIIPGGGYSRVAIAHEGHDVAKRLQKLGYASYVLRYRLPTDSQMIDKRIAPIQDAQMAITYIRRNGESDGVNVGQVGVLGFSAGGHLASTLSTHFGISYIGPIEDGILRPDFSVLVYPVITMLDSITHQGSKRNLIGPLFEESDVARFSNESQVNRDTPSTYLVHAEDDVVVPIANSLLYKKALDLYRIPNELYQYKFGGHGFGLTNKKEDGDWFGDMLEWLEKKSL</sequence>
<accession>A0ABS1R4M9</accession>
<dbReference type="Pfam" id="PF20434">
    <property type="entry name" value="BD-FAE"/>
    <property type="match status" value="1"/>
</dbReference>